<evidence type="ECO:0000313" key="1">
    <source>
        <dbReference type="EMBL" id="KAF0549638.1"/>
    </source>
</evidence>
<dbReference type="Proteomes" id="UP000439903">
    <property type="component" value="Unassembled WGS sequence"/>
</dbReference>
<organism evidence="1 2">
    <name type="scientific">Gigaspora margarita</name>
    <dbReference type="NCBI Taxonomy" id="4874"/>
    <lineage>
        <taxon>Eukaryota</taxon>
        <taxon>Fungi</taxon>
        <taxon>Fungi incertae sedis</taxon>
        <taxon>Mucoromycota</taxon>
        <taxon>Glomeromycotina</taxon>
        <taxon>Glomeromycetes</taxon>
        <taxon>Diversisporales</taxon>
        <taxon>Gigasporaceae</taxon>
        <taxon>Gigaspora</taxon>
    </lineage>
</organism>
<accession>A0A8H4B0D4</accession>
<dbReference type="AlphaFoldDB" id="A0A8H4B0D4"/>
<keyword evidence="2" id="KW-1185">Reference proteome</keyword>
<evidence type="ECO:0000313" key="2">
    <source>
        <dbReference type="Proteomes" id="UP000439903"/>
    </source>
</evidence>
<protein>
    <submittedName>
        <fullName evidence="1">Uncharacterized protein</fullName>
    </submittedName>
</protein>
<sequence length="117" mass="13525">MSTNHKDLALIDSTSKILLAKLLKSLLPEIDNNNGIPEEPTHNVGFGFEKKSSIWNCSFDKKRPVQYREAAKIKNTDEILSLGPWYENKGELEKDEEKKFRVEANKYKGVEFKRKLL</sequence>
<dbReference type="EMBL" id="WTPW01000089">
    <property type="protein sequence ID" value="KAF0549638.1"/>
    <property type="molecule type" value="Genomic_DNA"/>
</dbReference>
<proteinExistence type="predicted"/>
<comment type="caution">
    <text evidence="1">The sequence shown here is derived from an EMBL/GenBank/DDBJ whole genome shotgun (WGS) entry which is preliminary data.</text>
</comment>
<name>A0A8H4B0D4_GIGMA</name>
<reference evidence="1 2" key="1">
    <citation type="journal article" date="2019" name="Environ. Microbiol.">
        <title>At the nexus of three kingdoms: the genome of the mycorrhizal fungus Gigaspora margarita provides insights into plant, endobacterial and fungal interactions.</title>
        <authorList>
            <person name="Venice F."/>
            <person name="Ghignone S."/>
            <person name="Salvioli di Fossalunga A."/>
            <person name="Amselem J."/>
            <person name="Novero M."/>
            <person name="Xianan X."/>
            <person name="Sedzielewska Toro K."/>
            <person name="Morin E."/>
            <person name="Lipzen A."/>
            <person name="Grigoriev I.V."/>
            <person name="Henrissat B."/>
            <person name="Martin F.M."/>
            <person name="Bonfante P."/>
        </authorList>
    </citation>
    <scope>NUCLEOTIDE SEQUENCE [LARGE SCALE GENOMIC DNA]</scope>
    <source>
        <strain evidence="1 2">BEG34</strain>
    </source>
</reference>
<gene>
    <name evidence="1" type="ORF">F8M41_025066</name>
</gene>